<dbReference type="GO" id="GO:0103012">
    <property type="term" value="F:ferredoxin-thioredoxin reductase activity"/>
    <property type="evidence" value="ECO:0007669"/>
    <property type="project" value="UniProtKB-EC"/>
</dbReference>
<evidence type="ECO:0000256" key="6">
    <source>
        <dbReference type="ARBA" id="ARBA00022485"/>
    </source>
</evidence>
<evidence type="ECO:0000256" key="2">
    <source>
        <dbReference type="ARBA" id="ARBA00003945"/>
    </source>
</evidence>
<comment type="caution">
    <text evidence="15">The sequence shown here is derived from an EMBL/GenBank/DDBJ whole genome shotgun (WGS) entry which is preliminary data.</text>
</comment>
<dbReference type="InterPro" id="IPR036644">
    <property type="entry name" value="FTR_bsu_sf"/>
</dbReference>
<comment type="subunit">
    <text evidence="12">Heterodimer of subunit A (variable subunit) and subunit B (catalytic subunit). Heterodimeric FTR forms a complex with ferredoxin and thioredoxin.</text>
</comment>
<evidence type="ECO:0000256" key="5">
    <source>
        <dbReference type="ARBA" id="ARBA00018993"/>
    </source>
</evidence>
<dbReference type="GO" id="GO:0051539">
    <property type="term" value="F:4 iron, 4 sulfur cluster binding"/>
    <property type="evidence" value="ECO:0007669"/>
    <property type="project" value="UniProtKB-KW"/>
</dbReference>
<sequence>MTSTVATTVGCGGLPFRPSSTAPRPRGRWVVRAQAAGADASDDKSVEIMRKFSEQYARRSNTFFCADKSVTAVVIKGLADHKDTLGAPLCPCRHYDDKAAEAAQGFWNCPCVPMRERCVCELYFRLFFMMVHRENVAMSLFYVQSSAVLLQYRKHHFLCEWSTFAGKNATVCFSLLQTMISLERTRHVISLDEIKEATSKF</sequence>
<dbReference type="SUPFAM" id="SSF57662">
    <property type="entry name" value="Ferredoxin thioredoxin reductase (FTR), catalytic beta chain"/>
    <property type="match status" value="1"/>
</dbReference>
<evidence type="ECO:0000313" key="15">
    <source>
        <dbReference type="EMBL" id="OEL23063.1"/>
    </source>
</evidence>
<evidence type="ECO:0000256" key="10">
    <source>
        <dbReference type="ARBA" id="ARBA00023014"/>
    </source>
</evidence>
<dbReference type="InterPro" id="IPR004209">
    <property type="entry name" value="FTR_bsu"/>
</dbReference>
<keyword evidence="7" id="KW-0479">Metal-binding</keyword>
<reference evidence="15 16" key="1">
    <citation type="submission" date="2016-09" db="EMBL/GenBank/DDBJ databases">
        <title>The draft genome of Dichanthelium oligosanthes: A C3 panicoid grass species.</title>
        <authorList>
            <person name="Studer A.J."/>
            <person name="Schnable J.C."/>
            <person name="Brutnell T.P."/>
        </authorList>
    </citation>
    <scope>NUCLEOTIDE SEQUENCE [LARGE SCALE GENOMIC DNA]</scope>
    <source>
        <strain evidence="16">cv. Kellogg 1175</strain>
        <tissue evidence="15">Leaf</tissue>
    </source>
</reference>
<comment type="function">
    <text evidence="2">Catalytic subunit of the ferredoxin-thioredoxin reductase (FTR), which catalyzes the two-electron reduction of thioredoxins by the electrons provided by reduced ferredoxin.</text>
</comment>
<dbReference type="Proteomes" id="UP000095767">
    <property type="component" value="Unassembled WGS sequence"/>
</dbReference>
<proteinExistence type="inferred from homology"/>
<evidence type="ECO:0000256" key="14">
    <source>
        <dbReference type="ARBA" id="ARBA00048150"/>
    </source>
</evidence>
<dbReference type="EC" id="1.8.7.2" evidence="4"/>
<keyword evidence="16" id="KW-1185">Reference proteome</keyword>
<name>A0A1E5VD31_9POAL</name>
<accession>A0A1E5VD31</accession>
<keyword evidence="8" id="KW-0560">Oxidoreductase</keyword>
<comment type="cofactor">
    <cofactor evidence="1">
        <name>[4Fe-4S] cluster</name>
        <dbReference type="ChEBI" id="CHEBI:49883"/>
    </cofactor>
</comment>
<dbReference type="PANTHER" id="PTHR35113">
    <property type="entry name" value="FERREDOXIN-THIOREDOXIN REDUCTASE CATALYTIC CHAIN, CHLOROPLASTIC"/>
    <property type="match status" value="1"/>
</dbReference>
<evidence type="ECO:0000256" key="7">
    <source>
        <dbReference type="ARBA" id="ARBA00022723"/>
    </source>
</evidence>
<evidence type="ECO:0000256" key="13">
    <source>
        <dbReference type="ARBA" id="ARBA00030295"/>
    </source>
</evidence>
<dbReference type="GO" id="GO:0016730">
    <property type="term" value="F:oxidoreductase activity, acting on iron-sulfur proteins as donors"/>
    <property type="evidence" value="ECO:0007669"/>
    <property type="project" value="InterPro"/>
</dbReference>
<evidence type="ECO:0000256" key="9">
    <source>
        <dbReference type="ARBA" id="ARBA00023004"/>
    </source>
</evidence>
<evidence type="ECO:0000256" key="3">
    <source>
        <dbReference type="ARBA" id="ARBA00007941"/>
    </source>
</evidence>
<evidence type="ECO:0000256" key="4">
    <source>
        <dbReference type="ARBA" id="ARBA00012358"/>
    </source>
</evidence>
<dbReference type="OrthoDB" id="1641at2759"/>
<dbReference type="PANTHER" id="PTHR35113:SF1">
    <property type="entry name" value="FERREDOXIN-THIOREDOXIN REDUCTASE CATALYTIC CHAIN, CHLOROPLASTIC"/>
    <property type="match status" value="1"/>
</dbReference>
<comment type="similarity">
    <text evidence="3">Belongs to the ferredoxin thioredoxin reductase beta subunit family.</text>
</comment>
<dbReference type="EMBL" id="LWDX02043627">
    <property type="protein sequence ID" value="OEL23063.1"/>
    <property type="molecule type" value="Genomic_DNA"/>
</dbReference>
<dbReference type="AlphaFoldDB" id="A0A1E5VD31"/>
<dbReference type="Gene3D" id="3.90.460.10">
    <property type="entry name" value="Ferredoxin thioredoxin reductase catalytic beta subunit"/>
    <property type="match status" value="1"/>
</dbReference>
<organism evidence="15 16">
    <name type="scientific">Dichanthelium oligosanthes</name>
    <dbReference type="NCBI Taxonomy" id="888268"/>
    <lineage>
        <taxon>Eukaryota</taxon>
        <taxon>Viridiplantae</taxon>
        <taxon>Streptophyta</taxon>
        <taxon>Embryophyta</taxon>
        <taxon>Tracheophyta</taxon>
        <taxon>Spermatophyta</taxon>
        <taxon>Magnoliopsida</taxon>
        <taxon>Liliopsida</taxon>
        <taxon>Poales</taxon>
        <taxon>Poaceae</taxon>
        <taxon>PACMAD clade</taxon>
        <taxon>Panicoideae</taxon>
        <taxon>Panicodae</taxon>
        <taxon>Paniceae</taxon>
        <taxon>Dichantheliinae</taxon>
        <taxon>Dichanthelium</taxon>
    </lineage>
</organism>
<keyword evidence="9" id="KW-0408">Iron</keyword>
<keyword evidence="11" id="KW-1015">Disulfide bond</keyword>
<evidence type="ECO:0000256" key="8">
    <source>
        <dbReference type="ARBA" id="ARBA00023002"/>
    </source>
</evidence>
<evidence type="ECO:0000256" key="12">
    <source>
        <dbReference type="ARBA" id="ARBA00026011"/>
    </source>
</evidence>
<evidence type="ECO:0000256" key="11">
    <source>
        <dbReference type="ARBA" id="ARBA00023157"/>
    </source>
</evidence>
<gene>
    <name evidence="15" type="ORF">BAE44_0015919</name>
</gene>
<evidence type="ECO:0000256" key="1">
    <source>
        <dbReference type="ARBA" id="ARBA00001966"/>
    </source>
</evidence>
<dbReference type="GO" id="GO:0046872">
    <property type="term" value="F:metal ion binding"/>
    <property type="evidence" value="ECO:0007669"/>
    <property type="project" value="UniProtKB-KW"/>
</dbReference>
<dbReference type="FunFam" id="3.90.460.10:FF:000001">
    <property type="entry name" value="Ferredoxin-thioredoxin reductase, catalytic chain"/>
    <property type="match status" value="1"/>
</dbReference>
<dbReference type="Pfam" id="PF02943">
    <property type="entry name" value="FeThRed_B"/>
    <property type="match status" value="1"/>
</dbReference>
<comment type="catalytic activity">
    <reaction evidence="14">
        <text>[thioredoxin]-disulfide + 2 reduced [2Fe-2S]-[ferredoxin] + 2 H(+) = [thioredoxin]-dithiol + 2 oxidized [2Fe-2S]-[ferredoxin]</text>
        <dbReference type="Rhea" id="RHEA:42336"/>
        <dbReference type="Rhea" id="RHEA-COMP:10000"/>
        <dbReference type="Rhea" id="RHEA-COMP:10001"/>
        <dbReference type="Rhea" id="RHEA-COMP:10698"/>
        <dbReference type="Rhea" id="RHEA-COMP:10700"/>
        <dbReference type="ChEBI" id="CHEBI:15378"/>
        <dbReference type="ChEBI" id="CHEBI:29950"/>
        <dbReference type="ChEBI" id="CHEBI:33737"/>
        <dbReference type="ChEBI" id="CHEBI:33738"/>
        <dbReference type="ChEBI" id="CHEBI:50058"/>
        <dbReference type="EC" id="1.8.7.2"/>
    </reaction>
</comment>
<protein>
    <recommendedName>
        <fullName evidence="5">Ferredoxin-thioredoxin reductase catalytic chain, chloroplastic</fullName>
        <ecNumber evidence="4">1.8.7.2</ecNumber>
    </recommendedName>
    <alternativeName>
        <fullName evidence="13">Ferredoxin-thioredoxin reductase subunit B</fullName>
    </alternativeName>
</protein>
<evidence type="ECO:0000313" key="16">
    <source>
        <dbReference type="Proteomes" id="UP000095767"/>
    </source>
</evidence>
<dbReference type="STRING" id="888268.A0A1E5VD31"/>
<keyword evidence="6" id="KW-0004">4Fe-4S</keyword>
<keyword evidence="10" id="KW-0411">Iron-sulfur</keyword>